<comment type="similarity">
    <text evidence="2">Belongs to the DoxX family.</text>
</comment>
<evidence type="ECO:0000256" key="2">
    <source>
        <dbReference type="ARBA" id="ARBA00006679"/>
    </source>
</evidence>
<keyword evidence="10" id="KW-1185">Reference proteome</keyword>
<dbReference type="PANTHER" id="PTHR33452">
    <property type="entry name" value="OXIDOREDUCTASE CATD-RELATED"/>
    <property type="match status" value="1"/>
</dbReference>
<sequence length="175" mass="17138">MDIGLLILRLLIAAVLFAHGMQKAAGWFHGPGLDGATALFGKLGQTPPRAKVKLAVVCEISAAALLASGLATAVGAAVAAATMLVAGASLVLLTGSFWNTSGGGEYPLVLAALAVGLGFTGPGAYSVDAVTGLDAWTGAHPAVTGLLVAVIALIGASGPILATRKTLAARAVETA</sequence>
<reference evidence="9" key="2">
    <citation type="submission" date="2023-07" db="EMBL/GenBank/DDBJ databases">
        <title>Genomic analysis of Rhodococcus opacus VOC-14 with glycol ethers degradation activity.</title>
        <authorList>
            <person name="Narkevich D.A."/>
            <person name="Hlushen A.M."/>
            <person name="Akhremchuk A.E."/>
            <person name="Sikolenko M.A."/>
            <person name="Valentovich L.N."/>
        </authorList>
    </citation>
    <scope>NUCLEOTIDE SEQUENCE</scope>
    <source>
        <strain evidence="9">VOC-14</strain>
        <plasmid evidence="9">pRho-VOC14-C342</plasmid>
    </source>
</reference>
<evidence type="ECO:0000256" key="3">
    <source>
        <dbReference type="ARBA" id="ARBA00022475"/>
    </source>
</evidence>
<protein>
    <submittedName>
        <fullName evidence="9">DoxX family membrane protein</fullName>
    </submittedName>
</protein>
<geneLocation type="plasmid" evidence="9 11">
    <name>pRho-VOC14-C342</name>
</geneLocation>
<dbReference type="AlphaFoldDB" id="A0AAX3YTS1"/>
<evidence type="ECO:0000313" key="8">
    <source>
        <dbReference type="EMBL" id="MCZ4587539.1"/>
    </source>
</evidence>
<comment type="subcellular location">
    <subcellularLocation>
        <location evidence="1">Cell membrane</location>
        <topology evidence="1">Multi-pass membrane protein</topology>
    </subcellularLocation>
</comment>
<dbReference type="InterPro" id="IPR051907">
    <property type="entry name" value="DoxX-like_oxidoreductase"/>
</dbReference>
<evidence type="ECO:0000256" key="5">
    <source>
        <dbReference type="ARBA" id="ARBA00022989"/>
    </source>
</evidence>
<evidence type="ECO:0000256" key="1">
    <source>
        <dbReference type="ARBA" id="ARBA00004651"/>
    </source>
</evidence>
<evidence type="ECO:0000313" key="9">
    <source>
        <dbReference type="EMBL" id="WLF51459.1"/>
    </source>
</evidence>
<reference evidence="8" key="1">
    <citation type="submission" date="2022-12" db="EMBL/GenBank/DDBJ databases">
        <authorList>
            <person name="Krivoruchko A.V."/>
            <person name="Elkin A."/>
        </authorList>
    </citation>
    <scope>NUCLEOTIDE SEQUENCE</scope>
    <source>
        <strain evidence="8">IEGM 249</strain>
    </source>
</reference>
<accession>A0AAX3YTS1</accession>
<dbReference type="RefSeq" id="WP_269591892.1">
    <property type="nucleotide sequence ID" value="NZ_CP130954.1"/>
</dbReference>
<evidence type="ECO:0000313" key="10">
    <source>
        <dbReference type="Proteomes" id="UP001066327"/>
    </source>
</evidence>
<keyword evidence="6 7" id="KW-0472">Membrane</keyword>
<dbReference type="EMBL" id="CP130954">
    <property type="protein sequence ID" value="WLF51459.1"/>
    <property type="molecule type" value="Genomic_DNA"/>
</dbReference>
<dbReference type="Proteomes" id="UP001066327">
    <property type="component" value="Unassembled WGS sequence"/>
</dbReference>
<dbReference type="PANTHER" id="PTHR33452:SF1">
    <property type="entry name" value="INNER MEMBRANE PROTEIN YPHA-RELATED"/>
    <property type="match status" value="1"/>
</dbReference>
<dbReference type="Proteomes" id="UP001231166">
    <property type="component" value="Plasmid pRho-VOC14-C342"/>
</dbReference>
<dbReference type="GO" id="GO:0005886">
    <property type="term" value="C:plasma membrane"/>
    <property type="evidence" value="ECO:0007669"/>
    <property type="project" value="UniProtKB-SubCell"/>
</dbReference>
<gene>
    <name evidence="8" type="ORF">O4328_28290</name>
    <name evidence="9" type="ORF">Q5707_37970</name>
</gene>
<feature type="transmembrane region" description="Helical" evidence="7">
    <location>
        <begin position="70"/>
        <end position="94"/>
    </location>
</feature>
<keyword evidence="3" id="KW-1003">Cell membrane</keyword>
<keyword evidence="9" id="KW-0614">Plasmid</keyword>
<dbReference type="EMBL" id="JAPWIS010000017">
    <property type="protein sequence ID" value="MCZ4587539.1"/>
    <property type="molecule type" value="Genomic_DNA"/>
</dbReference>
<evidence type="ECO:0000256" key="6">
    <source>
        <dbReference type="ARBA" id="ARBA00023136"/>
    </source>
</evidence>
<feature type="transmembrane region" description="Helical" evidence="7">
    <location>
        <begin position="106"/>
        <end position="127"/>
    </location>
</feature>
<keyword evidence="5 7" id="KW-1133">Transmembrane helix</keyword>
<evidence type="ECO:0000256" key="7">
    <source>
        <dbReference type="SAM" id="Phobius"/>
    </source>
</evidence>
<evidence type="ECO:0000313" key="11">
    <source>
        <dbReference type="Proteomes" id="UP001231166"/>
    </source>
</evidence>
<proteinExistence type="inferred from homology"/>
<dbReference type="InterPro" id="IPR032808">
    <property type="entry name" value="DoxX"/>
</dbReference>
<name>A0AAX3YTS1_RHOOP</name>
<dbReference type="Pfam" id="PF07681">
    <property type="entry name" value="DoxX"/>
    <property type="match status" value="1"/>
</dbReference>
<feature type="transmembrane region" description="Helical" evidence="7">
    <location>
        <begin position="139"/>
        <end position="162"/>
    </location>
</feature>
<keyword evidence="4 7" id="KW-0812">Transmembrane</keyword>
<evidence type="ECO:0000256" key="4">
    <source>
        <dbReference type="ARBA" id="ARBA00022692"/>
    </source>
</evidence>
<organism evidence="9 11">
    <name type="scientific">Rhodococcus opacus</name>
    <name type="common">Nocardia opaca</name>
    <dbReference type="NCBI Taxonomy" id="37919"/>
    <lineage>
        <taxon>Bacteria</taxon>
        <taxon>Bacillati</taxon>
        <taxon>Actinomycetota</taxon>
        <taxon>Actinomycetes</taxon>
        <taxon>Mycobacteriales</taxon>
        <taxon>Nocardiaceae</taxon>
        <taxon>Rhodococcus</taxon>
    </lineage>
</organism>